<evidence type="ECO:0008006" key="2">
    <source>
        <dbReference type="Google" id="ProtNLM"/>
    </source>
</evidence>
<dbReference type="Gene3D" id="3.90.110.10">
    <property type="entry name" value="Lactate dehydrogenase/glycoside hydrolase, family 4, C-terminal"/>
    <property type="match status" value="1"/>
</dbReference>
<comment type="caution">
    <text evidence="1">The sequence shown here is derived from an EMBL/GenBank/DDBJ whole genome shotgun (WGS) entry which is preliminary data.</text>
</comment>
<evidence type="ECO:0000313" key="1">
    <source>
        <dbReference type="EMBL" id="GAG24771.1"/>
    </source>
</evidence>
<sequence length="56" mass="6308">QCEELVVEGAISGDARMIFQAICFDPLTSAVLSLAEIKKMVKEMFEANRNWLGDCW</sequence>
<organism evidence="1">
    <name type="scientific">marine sediment metagenome</name>
    <dbReference type="NCBI Taxonomy" id="412755"/>
    <lineage>
        <taxon>unclassified sequences</taxon>
        <taxon>metagenomes</taxon>
        <taxon>ecological metagenomes</taxon>
    </lineage>
</organism>
<dbReference type="InterPro" id="IPR015955">
    <property type="entry name" value="Lactate_DH/Glyco_Ohase_4_C"/>
</dbReference>
<name>X0XIH5_9ZZZZ</name>
<reference evidence="1" key="1">
    <citation type="journal article" date="2014" name="Front. Microbiol.">
        <title>High frequency of phylogenetically diverse reductive dehalogenase-homologous genes in deep subseafloor sedimentary metagenomes.</title>
        <authorList>
            <person name="Kawai M."/>
            <person name="Futagami T."/>
            <person name="Toyoda A."/>
            <person name="Takaki Y."/>
            <person name="Nishi S."/>
            <person name="Hori S."/>
            <person name="Arai W."/>
            <person name="Tsubouchi T."/>
            <person name="Morono Y."/>
            <person name="Uchiyama I."/>
            <person name="Ito T."/>
            <person name="Fujiyama A."/>
            <person name="Inagaki F."/>
            <person name="Takami H."/>
        </authorList>
    </citation>
    <scope>NUCLEOTIDE SEQUENCE</scope>
    <source>
        <strain evidence="1">Expedition CK06-06</strain>
    </source>
</reference>
<dbReference type="GO" id="GO:0016616">
    <property type="term" value="F:oxidoreductase activity, acting on the CH-OH group of donors, NAD or NADP as acceptor"/>
    <property type="evidence" value="ECO:0007669"/>
    <property type="project" value="InterPro"/>
</dbReference>
<gene>
    <name evidence="1" type="ORF">S01H1_53520</name>
</gene>
<dbReference type="EMBL" id="BARS01034658">
    <property type="protein sequence ID" value="GAG24771.1"/>
    <property type="molecule type" value="Genomic_DNA"/>
</dbReference>
<protein>
    <recommendedName>
        <fullName evidence="2">Glycosyl hydrolase family 4 C-terminal domain-containing protein</fullName>
    </recommendedName>
</protein>
<accession>X0XIH5</accession>
<dbReference type="SUPFAM" id="SSF56327">
    <property type="entry name" value="LDH C-terminal domain-like"/>
    <property type="match status" value="1"/>
</dbReference>
<dbReference type="AlphaFoldDB" id="X0XIH5"/>
<proteinExistence type="predicted"/>
<feature type="non-terminal residue" evidence="1">
    <location>
        <position position="1"/>
    </location>
</feature>